<dbReference type="SUPFAM" id="SSF69118">
    <property type="entry name" value="AhpD-like"/>
    <property type="match status" value="1"/>
</dbReference>
<organism evidence="1 2">
    <name type="scientific">Microvirga arabica</name>
    <dbReference type="NCBI Taxonomy" id="1128671"/>
    <lineage>
        <taxon>Bacteria</taxon>
        <taxon>Pseudomonadati</taxon>
        <taxon>Pseudomonadota</taxon>
        <taxon>Alphaproteobacteria</taxon>
        <taxon>Hyphomicrobiales</taxon>
        <taxon>Methylobacteriaceae</taxon>
        <taxon>Microvirga</taxon>
    </lineage>
</organism>
<accession>A0ABV6Y5H1</accession>
<dbReference type="RefSeq" id="WP_246520306.1">
    <property type="nucleotide sequence ID" value="NZ_JAFBID010000011.1"/>
</dbReference>
<keyword evidence="2" id="KW-1185">Reference proteome</keyword>
<proteinExistence type="predicted"/>
<protein>
    <submittedName>
        <fullName evidence="1">Carboxymuconolactone decarboxylase family protein</fullName>
    </submittedName>
</protein>
<dbReference type="Gene3D" id="1.20.1290.10">
    <property type="entry name" value="AhpD-like"/>
    <property type="match status" value="1"/>
</dbReference>
<dbReference type="PANTHER" id="PTHR35446:SF2">
    <property type="entry name" value="CARBOXYMUCONOLACTONE DECARBOXYLASE-LIKE DOMAIN-CONTAINING PROTEIN"/>
    <property type="match status" value="1"/>
</dbReference>
<sequence length="204" mass="22832">MLWDGPEGGRMFLETIEEEQATGRIAEIYERQRAQLGFVMEAAKCFTARPDLLPIYTDFSDRIRAGFSLGLREWRLITLIAAKHIPSTYCSQVYSKQLIEDLGSKDAVLAVHNDFRTANLSVKDVEMLSYAEKVATDASRISEADIERLRSAGFSDRQICDIALCAAFRCFVSRFFDAVGAGTEAAFIDSDEEFRSTMTVGRAL</sequence>
<reference evidence="1 2" key="1">
    <citation type="submission" date="2024-09" db="EMBL/GenBank/DDBJ databases">
        <title>Nodulacao em especies de Leguminosae Basais da Amazonia e Caracterizacao dos Rizobios e Bacterias Associadas aos Nodulos.</title>
        <authorList>
            <person name="Jambeiro I.C.A."/>
            <person name="Lopes I.S."/>
            <person name="Aguiar E.R.G.R."/>
            <person name="Santos A.F.J."/>
            <person name="Dos Santos J.M.F."/>
            <person name="Gross E."/>
        </authorList>
    </citation>
    <scope>NUCLEOTIDE SEQUENCE [LARGE SCALE GENOMIC DNA]</scope>
    <source>
        <strain evidence="1 2">BRUESC1165</strain>
    </source>
</reference>
<comment type="caution">
    <text evidence="1">The sequence shown here is derived from an EMBL/GenBank/DDBJ whole genome shotgun (WGS) entry which is preliminary data.</text>
</comment>
<evidence type="ECO:0000313" key="2">
    <source>
        <dbReference type="Proteomes" id="UP001593940"/>
    </source>
</evidence>
<gene>
    <name evidence="1" type="ORF">ACETIH_05800</name>
</gene>
<dbReference type="EMBL" id="JBHOMY010000013">
    <property type="protein sequence ID" value="MFC1456242.1"/>
    <property type="molecule type" value="Genomic_DNA"/>
</dbReference>
<evidence type="ECO:0000313" key="1">
    <source>
        <dbReference type="EMBL" id="MFC1456242.1"/>
    </source>
</evidence>
<name>A0ABV6Y5H1_9HYPH</name>
<dbReference type="InterPro" id="IPR029032">
    <property type="entry name" value="AhpD-like"/>
</dbReference>
<dbReference type="Proteomes" id="UP001593940">
    <property type="component" value="Unassembled WGS sequence"/>
</dbReference>
<dbReference type="PANTHER" id="PTHR35446">
    <property type="entry name" value="SI:CH211-175M2.5"/>
    <property type="match status" value="1"/>
</dbReference>